<feature type="domain" description="Disease resistance N-terminal" evidence="7">
    <location>
        <begin position="57"/>
        <end position="127"/>
    </location>
</feature>
<evidence type="ECO:0000256" key="1">
    <source>
        <dbReference type="ARBA" id="ARBA00008894"/>
    </source>
</evidence>
<evidence type="ECO:0000256" key="5">
    <source>
        <dbReference type="ARBA" id="ARBA00022840"/>
    </source>
</evidence>
<evidence type="ECO:0000256" key="3">
    <source>
        <dbReference type="ARBA" id="ARBA00022741"/>
    </source>
</evidence>
<evidence type="ECO:0000256" key="2">
    <source>
        <dbReference type="ARBA" id="ARBA00022737"/>
    </source>
</evidence>
<feature type="domain" description="Disease resistance R13L4/SHOC-2-like LRR" evidence="9">
    <location>
        <begin position="539"/>
        <end position="884"/>
    </location>
</feature>
<evidence type="ECO:0000259" key="7">
    <source>
        <dbReference type="Pfam" id="PF18052"/>
    </source>
</evidence>
<dbReference type="Gene3D" id="1.10.10.10">
    <property type="entry name" value="Winged helix-like DNA-binding domain superfamily/Winged helix DNA-binding domain"/>
    <property type="match status" value="1"/>
</dbReference>
<feature type="domain" description="Disease resistance protein winged helix" evidence="8">
    <location>
        <begin position="396"/>
        <end position="463"/>
    </location>
</feature>
<dbReference type="GO" id="GO:0006952">
    <property type="term" value="P:defense response"/>
    <property type="evidence" value="ECO:0007669"/>
    <property type="project" value="UniProtKB-KW"/>
</dbReference>
<keyword evidence="5" id="KW-0067">ATP-binding</keyword>
<dbReference type="GO" id="GO:0005524">
    <property type="term" value="F:ATP binding"/>
    <property type="evidence" value="ECO:0007669"/>
    <property type="project" value="UniProtKB-KW"/>
</dbReference>
<dbReference type="GO" id="GO:0051707">
    <property type="term" value="P:response to other organism"/>
    <property type="evidence" value="ECO:0007669"/>
    <property type="project" value="UniProtKB-ARBA"/>
</dbReference>
<dbReference type="Pfam" id="PF23598">
    <property type="entry name" value="LRR_14"/>
    <property type="match status" value="1"/>
</dbReference>
<keyword evidence="2" id="KW-0677">Repeat</keyword>
<comment type="similarity">
    <text evidence="1">Belongs to the disease resistance NB-LRR family.</text>
</comment>
<evidence type="ECO:0000259" key="6">
    <source>
        <dbReference type="Pfam" id="PF00931"/>
    </source>
</evidence>
<dbReference type="Pfam" id="PF18052">
    <property type="entry name" value="Rx_N"/>
    <property type="match status" value="1"/>
</dbReference>
<dbReference type="SUPFAM" id="SSF52540">
    <property type="entry name" value="P-loop containing nucleoside triphosphate hydrolases"/>
    <property type="match status" value="1"/>
</dbReference>
<dbReference type="PANTHER" id="PTHR36766:SF61">
    <property type="entry name" value="NB-ARC DOMAIN DISEASE RESISTANCE PROTEIN"/>
    <property type="match status" value="1"/>
</dbReference>
<dbReference type="Pfam" id="PF00931">
    <property type="entry name" value="NB-ARC"/>
    <property type="match status" value="1"/>
</dbReference>
<reference evidence="10" key="1">
    <citation type="journal article" date="2011" name="Theor. Appl. Genet.">
        <title>Downy mildew (Pl ( 8 ) and Pl ( 14 )) and rust (R ( Adv )) resistance genes reside in close proximity to tandemly duplicated clusters of non-TIR-like NBS-LRR-encoding genes on sunflower chromosomes 1 and 13.</title>
        <authorList>
            <person name="Bachlava E."/>
            <person name="Radwan O.E."/>
            <person name="Abratti G."/>
            <person name="Tang S."/>
            <person name="Gao W."/>
            <person name="Heesacker A.F."/>
            <person name="Bazzalo M.E."/>
            <person name="Zambelli A."/>
            <person name="Leon A.J."/>
            <person name="Knapp S.J."/>
        </authorList>
    </citation>
    <scope>NUCLEOTIDE SEQUENCE</scope>
</reference>
<name>F1C969_HELAN</name>
<keyword evidence="4" id="KW-0611">Plant defense</keyword>
<dbReference type="EMBL" id="HQ222362">
    <property type="protein sequence ID" value="ADX86906.1"/>
    <property type="molecule type" value="Genomic_DNA"/>
</dbReference>
<organism evidence="10">
    <name type="scientific">Helianthus annuus</name>
    <name type="common">Common sunflower</name>
    <dbReference type="NCBI Taxonomy" id="4232"/>
    <lineage>
        <taxon>Eukaryota</taxon>
        <taxon>Viridiplantae</taxon>
        <taxon>Streptophyta</taxon>
        <taxon>Embryophyta</taxon>
        <taxon>Tracheophyta</taxon>
        <taxon>Spermatophyta</taxon>
        <taxon>Magnoliopsida</taxon>
        <taxon>eudicotyledons</taxon>
        <taxon>Gunneridae</taxon>
        <taxon>Pentapetalae</taxon>
        <taxon>asterids</taxon>
        <taxon>campanulids</taxon>
        <taxon>Asterales</taxon>
        <taxon>Asteraceae</taxon>
        <taxon>Asteroideae</taxon>
        <taxon>Heliantheae alliance</taxon>
        <taxon>Heliantheae</taxon>
        <taxon>Helianthus</taxon>
    </lineage>
</organism>
<sequence length="1311" mass="148253">MVEGSSIDDKAVEGSSFTSKDDLSSIHRRFIVRAHRRITLSFDESSFEPDKLQPYSTLTSATLKSIARYRGVDAEIKKWYRSLTQIQGVLIDASQKEITSAPVKRWLNDLQHLAYDIDDVLDGWLTDFVSPPTSQKASPASIVGRQAEKEALLQQLLLPADEPLGMGGVGKTTLARLLYHEKQVKDHFELKAWVCVSDEFDSFRISKEIFEAMAKVNENLTNLNLLQEALGDHLRGKKFLLVLDDVWTESYADWETLVRPFYTCSPGSRIIITTRKDQLLKQLVYNPLNMQLLSLLGDEALSLVARHALGVNNFDSHMSLKPYAEGIVQKCGGLPLALIALGRLLRTKKEEVEHWKEVLNSEIWRLKDKGGILPALRLSYQDLSATLKQLFAYCSLFPKDFLFDKKELVLLWMAEGFLHQPTTSISTEERLGHEFFDELLSRSFFQHAPNNESLFVMHDLMNDTATSIATEFYLRFDNESEKSIRMEQLEKYRHMSFACEEYVAYTKFEAFTKAKSLRIFMATYVGEVKTWRDFFLSNKSLTDLLPSLSLLRVLCLSHFDISEVPEFIGTLSHLRYLNLSRTRITHLPEKVCNLYNLQTLIVSGCYELTQLPNNFLMLKNLRHLDVRDTPLLFLMLSEIGELKSLQITLSKISIKSESVSGSEIAKLKDFKNLYEKISIVGLEKVQNATYVHEANFSQKKLSELELVWSDELHDSRNEMLEKAVLKELKPCDDNLIQLKIWSYGGLEFPNWIGDPLFIHLKHVSIGGCKRCTSLPPLGQLPSLKKLVIEGLYGVEAVGFELSGTGCAFPSLEILSFDDMREWKKWSGAVFPRLQKLQINGCPNLVEVTLEALPSLNVLELNNCDSGVLRSLVEVASAVIKLEIEDISGLNDVVWGGVIEYLGAVEELSIHSCNEIRYLVKSDADASKILVKLSKLGVHGCDNLVSLGEKQEEEEEDNCRSNILTSLRILGVYHCKNMERCSCPDGVEELTVCGCSSMTVVSFPKGGQEKLRSLEIISCRKLIKRGWGGQKTNNNRSSMPMLEYVRISDWPNLKSIIELNCLVHLTELIIYDCENLESFPDTLTSLKKLEVSNCPKLDVSSLGDNLISLERLEIRNCPKLDVFLGDNLTSLKELSISDCPRMDASLPGWVWPPKLRSLEIGKLKKPFSEWGPQNFPTSLVKLKLYGGVEDGGRSCSEFSHLLPSSLTSLEIIEFQKLESFSVGFQHLQRLSFFNCPNLKKVSSHPQHLPSLHHLSFSECPKMMDLPEMSLPSLLSLEIWGDCQGGLKERCSKNGSYWPLISHIPCISIVSYS</sequence>
<dbReference type="FunFam" id="3.40.50.300:FF:001091">
    <property type="entry name" value="Probable disease resistance protein At1g61300"/>
    <property type="match status" value="1"/>
</dbReference>
<dbReference type="InterPro" id="IPR055414">
    <property type="entry name" value="LRR_R13L4/SHOC2-like"/>
</dbReference>
<feature type="domain" description="NB-ARC" evidence="6">
    <location>
        <begin position="164"/>
        <end position="307"/>
    </location>
</feature>
<protein>
    <submittedName>
        <fullName evidence="10">NBS-LRR protein</fullName>
    </submittedName>
</protein>
<evidence type="ECO:0000313" key="10">
    <source>
        <dbReference type="EMBL" id="ADX86906.1"/>
    </source>
</evidence>
<dbReference type="InterPro" id="IPR027417">
    <property type="entry name" value="P-loop_NTPase"/>
</dbReference>
<dbReference type="InterPro" id="IPR032675">
    <property type="entry name" value="LRR_dom_sf"/>
</dbReference>
<proteinExistence type="inferred from homology"/>
<dbReference type="PRINTS" id="PR00364">
    <property type="entry name" value="DISEASERSIST"/>
</dbReference>
<dbReference type="Gene3D" id="3.40.50.300">
    <property type="entry name" value="P-loop containing nucleotide triphosphate hydrolases"/>
    <property type="match status" value="1"/>
</dbReference>
<evidence type="ECO:0000259" key="8">
    <source>
        <dbReference type="Pfam" id="PF23559"/>
    </source>
</evidence>
<dbReference type="PANTHER" id="PTHR36766">
    <property type="entry name" value="PLANT BROAD-SPECTRUM MILDEW RESISTANCE PROTEIN RPW8"/>
    <property type="match status" value="1"/>
</dbReference>
<dbReference type="SUPFAM" id="SSF52058">
    <property type="entry name" value="L domain-like"/>
    <property type="match status" value="2"/>
</dbReference>
<dbReference type="Pfam" id="PF23559">
    <property type="entry name" value="WHD_DRP"/>
    <property type="match status" value="1"/>
</dbReference>
<keyword evidence="3" id="KW-0547">Nucleotide-binding</keyword>
<dbReference type="GO" id="GO:0043531">
    <property type="term" value="F:ADP binding"/>
    <property type="evidence" value="ECO:0007669"/>
    <property type="project" value="InterPro"/>
</dbReference>
<evidence type="ECO:0000256" key="4">
    <source>
        <dbReference type="ARBA" id="ARBA00022821"/>
    </source>
</evidence>
<dbReference type="InterPro" id="IPR036388">
    <property type="entry name" value="WH-like_DNA-bd_sf"/>
</dbReference>
<accession>F1C969</accession>
<dbReference type="InterPro" id="IPR041118">
    <property type="entry name" value="Rx_N"/>
</dbReference>
<dbReference type="InterPro" id="IPR058922">
    <property type="entry name" value="WHD_DRP"/>
</dbReference>
<dbReference type="Gene3D" id="3.80.10.10">
    <property type="entry name" value="Ribonuclease Inhibitor"/>
    <property type="match status" value="4"/>
</dbReference>
<dbReference type="InterPro" id="IPR002182">
    <property type="entry name" value="NB-ARC"/>
</dbReference>
<evidence type="ECO:0000259" key="9">
    <source>
        <dbReference type="Pfam" id="PF23598"/>
    </source>
</evidence>